<reference evidence="3 4" key="1">
    <citation type="submission" date="2024-04" db="EMBL/GenBank/DDBJ databases">
        <title>Phyllosticta paracitricarpa is synonymous to the EU quarantine fungus P. citricarpa based on phylogenomic analyses.</title>
        <authorList>
            <consortium name="Lawrence Berkeley National Laboratory"/>
            <person name="Van Ingen-Buijs V.A."/>
            <person name="Van Westerhoven A.C."/>
            <person name="Haridas S."/>
            <person name="Skiadas P."/>
            <person name="Martin F."/>
            <person name="Groenewald J.Z."/>
            <person name="Crous P.W."/>
            <person name="Seidl M.F."/>
        </authorList>
    </citation>
    <scope>NUCLEOTIDE SEQUENCE [LARGE SCALE GENOMIC DNA]</scope>
    <source>
        <strain evidence="3 4">CBS 123374</strain>
    </source>
</reference>
<dbReference type="SMART" id="SM00225">
    <property type="entry name" value="BTB"/>
    <property type="match status" value="1"/>
</dbReference>
<dbReference type="SUPFAM" id="SSF54695">
    <property type="entry name" value="POZ domain"/>
    <property type="match status" value="1"/>
</dbReference>
<feature type="region of interest" description="Disordered" evidence="1">
    <location>
        <begin position="1"/>
        <end position="20"/>
    </location>
</feature>
<dbReference type="InterPro" id="IPR003131">
    <property type="entry name" value="T1-type_BTB"/>
</dbReference>
<evidence type="ECO:0000313" key="3">
    <source>
        <dbReference type="EMBL" id="KAK8243525.1"/>
    </source>
</evidence>
<dbReference type="Gene3D" id="3.30.710.10">
    <property type="entry name" value="Potassium Channel Kv1.1, Chain A"/>
    <property type="match status" value="1"/>
</dbReference>
<protein>
    <recommendedName>
        <fullName evidence="2">BTB domain-containing protein</fullName>
    </recommendedName>
</protein>
<sequence>MAPSTVQPSSDAGDDKKAPCELSISDGPITLQVCTRRFVTTRDTLRSGSPYFEALLSSRWAHNVQSDGSIFIDADPDLFAHILRFLRREVYPVFFDVDKGHDYALYTALQEEARYFRIDKLFQWLEEKRYLKVVIVQPILDGRTYDFAQCPAEGTEIDSEPFYDNYDLVSAGRGATRLYWRHVSFNKQACLSWLES</sequence>
<evidence type="ECO:0000259" key="2">
    <source>
        <dbReference type="PROSITE" id="PS50097"/>
    </source>
</evidence>
<dbReference type="InterPro" id="IPR011333">
    <property type="entry name" value="SKP1/BTB/POZ_sf"/>
</dbReference>
<feature type="compositionally biased region" description="Polar residues" evidence="1">
    <location>
        <begin position="1"/>
        <end position="10"/>
    </location>
</feature>
<dbReference type="PANTHER" id="PTHR11145:SF8">
    <property type="entry name" value="RE57120P"/>
    <property type="match status" value="1"/>
</dbReference>
<evidence type="ECO:0000313" key="4">
    <source>
        <dbReference type="Proteomes" id="UP001492380"/>
    </source>
</evidence>
<dbReference type="PROSITE" id="PS50097">
    <property type="entry name" value="BTB"/>
    <property type="match status" value="1"/>
</dbReference>
<proteinExistence type="predicted"/>
<gene>
    <name evidence="3" type="ORF">HDK90DRAFT_475147</name>
</gene>
<dbReference type="InterPro" id="IPR045068">
    <property type="entry name" value="BACURD1-3"/>
</dbReference>
<dbReference type="EMBL" id="JBBWRZ010000002">
    <property type="protein sequence ID" value="KAK8243525.1"/>
    <property type="molecule type" value="Genomic_DNA"/>
</dbReference>
<comment type="caution">
    <text evidence="3">The sequence shown here is derived from an EMBL/GenBank/DDBJ whole genome shotgun (WGS) entry which is preliminary data.</text>
</comment>
<evidence type="ECO:0000256" key="1">
    <source>
        <dbReference type="SAM" id="MobiDB-lite"/>
    </source>
</evidence>
<organism evidence="3 4">
    <name type="scientific">Phyllosticta capitalensis</name>
    <dbReference type="NCBI Taxonomy" id="121624"/>
    <lineage>
        <taxon>Eukaryota</taxon>
        <taxon>Fungi</taxon>
        <taxon>Dikarya</taxon>
        <taxon>Ascomycota</taxon>
        <taxon>Pezizomycotina</taxon>
        <taxon>Dothideomycetes</taxon>
        <taxon>Dothideomycetes incertae sedis</taxon>
        <taxon>Botryosphaeriales</taxon>
        <taxon>Phyllostictaceae</taxon>
        <taxon>Phyllosticta</taxon>
    </lineage>
</organism>
<dbReference type="Pfam" id="PF02214">
    <property type="entry name" value="BTB_2"/>
    <property type="match status" value="1"/>
</dbReference>
<dbReference type="Proteomes" id="UP001492380">
    <property type="component" value="Unassembled WGS sequence"/>
</dbReference>
<keyword evidence="4" id="KW-1185">Reference proteome</keyword>
<dbReference type="CDD" id="cd18316">
    <property type="entry name" value="BTB_POZ_KCTD-like"/>
    <property type="match status" value="1"/>
</dbReference>
<accession>A0ABR1YYC4</accession>
<dbReference type="InterPro" id="IPR000210">
    <property type="entry name" value="BTB/POZ_dom"/>
</dbReference>
<feature type="domain" description="BTB" evidence="2">
    <location>
        <begin position="25"/>
        <end position="87"/>
    </location>
</feature>
<dbReference type="PANTHER" id="PTHR11145">
    <property type="entry name" value="BTB/POZ DOMAIN-CONTAINING ADAPTER FOR CUL3-MEDIATED RHOA DEGRADATION PROTEIN FAMILY MEMBER"/>
    <property type="match status" value="1"/>
</dbReference>
<name>A0ABR1YYC4_9PEZI</name>